<sequence>MLRVGGCFVAVFYVASSSMESTKPEPLLVITDPPPSAIEVVTGFRLVHLTLKWELEALEREVPVVGIAELPLVEMAQGGGNLRALTACARRIRLLYRELALTEKGLGGCQGGEGALGTTGIRTKR</sequence>
<dbReference type="Proteomes" id="UP000239757">
    <property type="component" value="Unassembled WGS sequence"/>
</dbReference>
<dbReference type="EMBL" id="KZ671867">
    <property type="protein sequence ID" value="PPR80404.1"/>
    <property type="molecule type" value="Genomic_DNA"/>
</dbReference>
<evidence type="ECO:0000313" key="1">
    <source>
        <dbReference type="EMBL" id="PPR80404.1"/>
    </source>
</evidence>
<proteinExistence type="predicted"/>
<dbReference type="AlphaFoldDB" id="A0A2P5VNK1"/>
<accession>A0A2P5VNK1</accession>
<name>A0A2P5VNK1_GOSBA</name>
<gene>
    <name evidence="1" type="ORF">GOBAR_AA40310</name>
</gene>
<protein>
    <submittedName>
        <fullName evidence="1">Uncharacterized protein</fullName>
    </submittedName>
</protein>
<reference evidence="1 2" key="1">
    <citation type="submission" date="2015-01" db="EMBL/GenBank/DDBJ databases">
        <title>Genome of allotetraploid Gossypium barbadense reveals genomic plasticity and fiber elongation in cotton evolution.</title>
        <authorList>
            <person name="Chen X."/>
            <person name="Liu X."/>
            <person name="Zhao B."/>
            <person name="Zheng H."/>
            <person name="Hu Y."/>
            <person name="Lu G."/>
            <person name="Yang C."/>
            <person name="Chen J."/>
            <person name="Shan C."/>
            <person name="Zhang L."/>
            <person name="Zhou Y."/>
            <person name="Wang L."/>
            <person name="Guo W."/>
            <person name="Bai Y."/>
            <person name="Ruan J."/>
            <person name="Shangguan X."/>
            <person name="Mao Y."/>
            <person name="Jiang J."/>
            <person name="Zhu Y."/>
            <person name="Lei J."/>
            <person name="Kang H."/>
            <person name="Chen S."/>
            <person name="He X."/>
            <person name="Wang R."/>
            <person name="Wang Y."/>
            <person name="Chen J."/>
            <person name="Wang L."/>
            <person name="Yu S."/>
            <person name="Wang B."/>
            <person name="Wei J."/>
            <person name="Song S."/>
            <person name="Lu X."/>
            <person name="Gao Z."/>
            <person name="Gu W."/>
            <person name="Deng X."/>
            <person name="Ma D."/>
            <person name="Wang S."/>
            <person name="Liang W."/>
            <person name="Fang L."/>
            <person name="Cai C."/>
            <person name="Zhu X."/>
            <person name="Zhou B."/>
            <person name="Zhang Y."/>
            <person name="Chen Z."/>
            <person name="Xu S."/>
            <person name="Zhu R."/>
            <person name="Wang S."/>
            <person name="Zhang T."/>
            <person name="Zhao G."/>
        </authorList>
    </citation>
    <scope>NUCLEOTIDE SEQUENCE [LARGE SCALE GENOMIC DNA]</scope>
    <source>
        <strain evidence="2">cv. Xinhai21</strain>
        <tissue evidence="1">Leaf</tissue>
    </source>
</reference>
<organism evidence="1 2">
    <name type="scientific">Gossypium barbadense</name>
    <name type="common">Sea Island cotton</name>
    <name type="synonym">Hibiscus barbadensis</name>
    <dbReference type="NCBI Taxonomy" id="3634"/>
    <lineage>
        <taxon>Eukaryota</taxon>
        <taxon>Viridiplantae</taxon>
        <taxon>Streptophyta</taxon>
        <taxon>Embryophyta</taxon>
        <taxon>Tracheophyta</taxon>
        <taxon>Spermatophyta</taxon>
        <taxon>Magnoliopsida</taxon>
        <taxon>eudicotyledons</taxon>
        <taxon>Gunneridae</taxon>
        <taxon>Pentapetalae</taxon>
        <taxon>rosids</taxon>
        <taxon>malvids</taxon>
        <taxon>Malvales</taxon>
        <taxon>Malvaceae</taxon>
        <taxon>Malvoideae</taxon>
        <taxon>Gossypium</taxon>
    </lineage>
</organism>
<evidence type="ECO:0000313" key="2">
    <source>
        <dbReference type="Proteomes" id="UP000239757"/>
    </source>
</evidence>